<dbReference type="PANTHER" id="PTHR24421">
    <property type="entry name" value="NITRATE/NITRITE SENSOR PROTEIN NARX-RELATED"/>
    <property type="match status" value="1"/>
</dbReference>
<feature type="transmembrane region" description="Helical" evidence="9">
    <location>
        <begin position="141"/>
        <end position="160"/>
    </location>
</feature>
<protein>
    <recommendedName>
        <fullName evidence="2">histidine kinase</fullName>
        <ecNumber evidence="2">2.7.13.3</ecNumber>
    </recommendedName>
</protein>
<keyword evidence="4" id="KW-0808">Transferase</keyword>
<comment type="catalytic activity">
    <reaction evidence="1">
        <text>ATP + protein L-histidine = ADP + protein N-phospho-L-histidine.</text>
        <dbReference type="EC" id="2.7.13.3"/>
    </reaction>
</comment>
<keyword evidence="13" id="KW-1185">Reference proteome</keyword>
<dbReference type="GO" id="GO:0005524">
    <property type="term" value="F:ATP binding"/>
    <property type="evidence" value="ECO:0007669"/>
    <property type="project" value="UniProtKB-KW"/>
</dbReference>
<dbReference type="Gene3D" id="1.20.5.1930">
    <property type="match status" value="1"/>
</dbReference>
<dbReference type="Pfam" id="PF07730">
    <property type="entry name" value="HisKA_3"/>
    <property type="match status" value="1"/>
</dbReference>
<dbReference type="InterPro" id="IPR003594">
    <property type="entry name" value="HATPase_dom"/>
</dbReference>
<keyword evidence="9" id="KW-1133">Transmembrane helix</keyword>
<organism evidence="12 13">
    <name type="scientific">Actinocatenispora comari</name>
    <dbReference type="NCBI Taxonomy" id="2807577"/>
    <lineage>
        <taxon>Bacteria</taxon>
        <taxon>Bacillati</taxon>
        <taxon>Actinomycetota</taxon>
        <taxon>Actinomycetes</taxon>
        <taxon>Micromonosporales</taxon>
        <taxon>Micromonosporaceae</taxon>
        <taxon>Actinocatenispora</taxon>
    </lineage>
</organism>
<evidence type="ECO:0000256" key="8">
    <source>
        <dbReference type="ARBA" id="ARBA00023012"/>
    </source>
</evidence>
<keyword evidence="6 12" id="KW-0418">Kinase</keyword>
<feature type="domain" description="Signal transduction histidine kinase subgroup 3 dimerisation and phosphoacceptor" evidence="11">
    <location>
        <begin position="190"/>
        <end position="255"/>
    </location>
</feature>
<evidence type="ECO:0000259" key="10">
    <source>
        <dbReference type="Pfam" id="PF02518"/>
    </source>
</evidence>
<comment type="caution">
    <text evidence="12">The sequence shown here is derived from an EMBL/GenBank/DDBJ whole genome shotgun (WGS) entry which is preliminary data.</text>
</comment>
<evidence type="ECO:0000256" key="4">
    <source>
        <dbReference type="ARBA" id="ARBA00022679"/>
    </source>
</evidence>
<dbReference type="RefSeq" id="WP_207127044.1">
    <property type="nucleotide sequence ID" value="NZ_BOPO01000090.1"/>
</dbReference>
<feature type="transmembrane region" description="Helical" evidence="9">
    <location>
        <begin position="24"/>
        <end position="44"/>
    </location>
</feature>
<evidence type="ECO:0000256" key="9">
    <source>
        <dbReference type="SAM" id="Phobius"/>
    </source>
</evidence>
<dbReference type="EMBL" id="BOPO01000090">
    <property type="protein sequence ID" value="GIL29370.1"/>
    <property type="molecule type" value="Genomic_DNA"/>
</dbReference>
<dbReference type="Gene3D" id="3.30.565.10">
    <property type="entry name" value="Histidine kinase-like ATPase, C-terminal domain"/>
    <property type="match status" value="1"/>
</dbReference>
<reference evidence="13" key="1">
    <citation type="journal article" date="2021" name="Int. J. Syst. Evol. Microbiol.">
        <title>Actinocatenispora comari sp. nov., an endophytic actinomycete isolated from aerial parts of Comarum salesowianum.</title>
        <authorList>
            <person name="Oyunbileg N."/>
            <person name="Iizaka Y."/>
            <person name="Hamada M."/>
            <person name="Davaapurev B.O."/>
            <person name="Fukumoto A."/>
            <person name="Tsetseg B."/>
            <person name="Kato F."/>
            <person name="Tamura T."/>
            <person name="Batkhuu J."/>
            <person name="Anzai Y."/>
        </authorList>
    </citation>
    <scope>NUCLEOTIDE SEQUENCE [LARGE SCALE GENOMIC DNA]</scope>
    <source>
        <strain evidence="13">NUM-2625</strain>
    </source>
</reference>
<feature type="transmembrane region" description="Helical" evidence="9">
    <location>
        <begin position="92"/>
        <end position="109"/>
    </location>
</feature>
<keyword evidence="9" id="KW-0472">Membrane</keyword>
<sequence length="519" mass="54316">MQDRTQVTKRPPLAHGVGKRSLTAWWRGALLWLALMIAGALVGLGRGDHAPTGWELAAVAAVVAVAVAMARRLPAVPPVLALAAALLDRPELFDAVALPALCVFGYLAGWRLSRTAAGLGLAAALVAAAAVVAQLSSAEPWAWFNPVLTMLLGVVLPWLLGVFRTRHDRLVAADRAREQGLVAREARRRERARIAREMHDSLGHELSLLAVRAGALELAADLAAPHRRAVGELRAAAGAATGRLHEIIDLLRDDELDHTGAADPGTDPVELLDRARDAGLAVTVEGDPTLAGGPLAQVLREALTNAAKHAPGAEVTVRTELDDQQVALRVTNPVPPGTEAATGGRRGLADATERLRALDGTLTATSRSGRFTLTATAPVTHLAPDGGLPAHPTGPGRPPAAARARAVRAVLAPVGITAALVALLAGGVLGWYVVAAARATLPPERYEQLHVGARQPAVERLLPAGQAPDRPASADSPSADCRYYRSAAAPFADYDLYRICFAAGRLTAKDRLPQAERAA</sequence>
<evidence type="ECO:0000313" key="12">
    <source>
        <dbReference type="EMBL" id="GIL29370.1"/>
    </source>
</evidence>
<accession>A0A8J4AEW1</accession>
<keyword evidence="8" id="KW-0902">Two-component regulatory system</keyword>
<evidence type="ECO:0000256" key="5">
    <source>
        <dbReference type="ARBA" id="ARBA00022741"/>
    </source>
</evidence>
<dbReference type="InterPro" id="IPR036890">
    <property type="entry name" value="HATPase_C_sf"/>
</dbReference>
<keyword evidence="9" id="KW-0812">Transmembrane</keyword>
<dbReference type="AlphaFoldDB" id="A0A8J4AEW1"/>
<evidence type="ECO:0000313" key="13">
    <source>
        <dbReference type="Proteomes" id="UP000614996"/>
    </source>
</evidence>
<dbReference type="GO" id="GO:0000155">
    <property type="term" value="F:phosphorelay sensor kinase activity"/>
    <property type="evidence" value="ECO:0007669"/>
    <property type="project" value="InterPro"/>
</dbReference>
<name>A0A8J4AEW1_9ACTN</name>
<evidence type="ECO:0000256" key="7">
    <source>
        <dbReference type="ARBA" id="ARBA00022840"/>
    </source>
</evidence>
<dbReference type="PANTHER" id="PTHR24421:SF10">
    <property type="entry name" value="NITRATE_NITRITE SENSOR PROTEIN NARQ"/>
    <property type="match status" value="1"/>
</dbReference>
<keyword evidence="5" id="KW-0547">Nucleotide-binding</keyword>
<proteinExistence type="predicted"/>
<keyword evidence="7" id="KW-0067">ATP-binding</keyword>
<dbReference type="GO" id="GO:0046983">
    <property type="term" value="F:protein dimerization activity"/>
    <property type="evidence" value="ECO:0007669"/>
    <property type="project" value="InterPro"/>
</dbReference>
<dbReference type="InterPro" id="IPR050482">
    <property type="entry name" value="Sensor_HK_TwoCompSys"/>
</dbReference>
<dbReference type="CDD" id="cd16917">
    <property type="entry name" value="HATPase_UhpB-NarQ-NarX-like"/>
    <property type="match status" value="1"/>
</dbReference>
<feature type="transmembrane region" description="Helical" evidence="9">
    <location>
        <begin position="410"/>
        <end position="434"/>
    </location>
</feature>
<dbReference type="EC" id="2.7.13.3" evidence="2"/>
<feature type="transmembrane region" description="Helical" evidence="9">
    <location>
        <begin position="56"/>
        <end position="72"/>
    </location>
</feature>
<evidence type="ECO:0000256" key="1">
    <source>
        <dbReference type="ARBA" id="ARBA00000085"/>
    </source>
</evidence>
<feature type="domain" description="Histidine kinase/HSP90-like ATPase" evidence="10">
    <location>
        <begin position="295"/>
        <end position="374"/>
    </location>
</feature>
<dbReference type="SUPFAM" id="SSF55874">
    <property type="entry name" value="ATPase domain of HSP90 chaperone/DNA topoisomerase II/histidine kinase"/>
    <property type="match status" value="1"/>
</dbReference>
<evidence type="ECO:0000256" key="6">
    <source>
        <dbReference type="ARBA" id="ARBA00022777"/>
    </source>
</evidence>
<feature type="transmembrane region" description="Helical" evidence="9">
    <location>
        <begin position="116"/>
        <end position="135"/>
    </location>
</feature>
<dbReference type="GO" id="GO:0016020">
    <property type="term" value="C:membrane"/>
    <property type="evidence" value="ECO:0007669"/>
    <property type="project" value="InterPro"/>
</dbReference>
<dbReference type="InterPro" id="IPR011712">
    <property type="entry name" value="Sig_transdc_His_kin_sub3_dim/P"/>
</dbReference>
<evidence type="ECO:0000256" key="2">
    <source>
        <dbReference type="ARBA" id="ARBA00012438"/>
    </source>
</evidence>
<gene>
    <name evidence="12" type="ORF">NUM_46240</name>
</gene>
<dbReference type="Pfam" id="PF02518">
    <property type="entry name" value="HATPase_c"/>
    <property type="match status" value="1"/>
</dbReference>
<evidence type="ECO:0000256" key="3">
    <source>
        <dbReference type="ARBA" id="ARBA00022553"/>
    </source>
</evidence>
<keyword evidence="3" id="KW-0597">Phosphoprotein</keyword>
<dbReference type="Proteomes" id="UP000614996">
    <property type="component" value="Unassembled WGS sequence"/>
</dbReference>
<evidence type="ECO:0000259" key="11">
    <source>
        <dbReference type="Pfam" id="PF07730"/>
    </source>
</evidence>